<dbReference type="EMBL" id="MWBQ01000016">
    <property type="protein sequence ID" value="OQA61584.1"/>
    <property type="molecule type" value="Genomic_DNA"/>
</dbReference>
<dbReference type="Proteomes" id="UP000485569">
    <property type="component" value="Unassembled WGS sequence"/>
</dbReference>
<gene>
    <name evidence="2" type="ORF">BWY41_00067</name>
</gene>
<dbReference type="InterPro" id="IPR041657">
    <property type="entry name" value="HTH_17"/>
</dbReference>
<evidence type="ECO:0000259" key="1">
    <source>
        <dbReference type="Pfam" id="PF12728"/>
    </source>
</evidence>
<organism evidence="2">
    <name type="scientific">Candidatus Atribacter allofermentans</name>
    <dbReference type="NCBI Taxonomy" id="1852833"/>
    <lineage>
        <taxon>Bacteria</taxon>
        <taxon>Pseudomonadati</taxon>
        <taxon>Atribacterota</taxon>
        <taxon>Atribacteria</taxon>
        <taxon>Atribacterales</taxon>
        <taxon>Atribacteraceae</taxon>
        <taxon>Atribacter</taxon>
    </lineage>
</organism>
<dbReference type="AlphaFoldDB" id="A0A1V5T4N6"/>
<evidence type="ECO:0000313" key="2">
    <source>
        <dbReference type="EMBL" id="OQA61584.1"/>
    </source>
</evidence>
<feature type="domain" description="Helix-turn-helix" evidence="1">
    <location>
        <begin position="9"/>
        <end position="58"/>
    </location>
</feature>
<protein>
    <submittedName>
        <fullName evidence="2">Helix-turn-helix domain protein</fullName>
    </submittedName>
</protein>
<proteinExistence type="predicted"/>
<name>A0A1V5T4N6_9BACT</name>
<dbReference type="GO" id="GO:0003677">
    <property type="term" value="F:DNA binding"/>
    <property type="evidence" value="ECO:0007669"/>
    <property type="project" value="InterPro"/>
</dbReference>
<dbReference type="NCBIfam" id="TIGR01764">
    <property type="entry name" value="excise"/>
    <property type="match status" value="1"/>
</dbReference>
<reference evidence="2" key="1">
    <citation type="submission" date="2017-02" db="EMBL/GenBank/DDBJ databases">
        <title>Delving into the versatile metabolic prowess of the omnipresent phylum Bacteroidetes.</title>
        <authorList>
            <person name="Nobu M.K."/>
            <person name="Mei R."/>
            <person name="Narihiro T."/>
            <person name="Kuroda K."/>
            <person name="Liu W.-T."/>
        </authorList>
    </citation>
    <scope>NUCLEOTIDE SEQUENCE</scope>
    <source>
        <strain evidence="2">ADurb.Bin276</strain>
    </source>
</reference>
<accession>A0A1V5T4N6</accession>
<sequence>MKKILDEEYYSLIETSELLGISRQAVHTLIKNGKLKGRKIGRLWHFSRKDIKEYLDQRTPPPGTKKED</sequence>
<dbReference type="InterPro" id="IPR010093">
    <property type="entry name" value="SinI_DNA-bd"/>
</dbReference>
<dbReference type="Pfam" id="PF12728">
    <property type="entry name" value="HTH_17"/>
    <property type="match status" value="1"/>
</dbReference>
<comment type="caution">
    <text evidence="2">The sequence shown here is derived from an EMBL/GenBank/DDBJ whole genome shotgun (WGS) entry which is preliminary data.</text>
</comment>